<dbReference type="EMBL" id="VNFK01000021">
    <property type="protein sequence ID" value="TVU58916.1"/>
    <property type="molecule type" value="Genomic_DNA"/>
</dbReference>
<evidence type="ECO:0000313" key="3">
    <source>
        <dbReference type="EMBL" id="TVU58916.1"/>
    </source>
</evidence>
<dbReference type="Proteomes" id="UP000316500">
    <property type="component" value="Unassembled WGS sequence"/>
</dbReference>
<comment type="caution">
    <text evidence="3">The sequence shown here is derived from an EMBL/GenBank/DDBJ whole genome shotgun (WGS) entry which is preliminary data.</text>
</comment>
<keyword evidence="2" id="KW-1133">Transmembrane helix</keyword>
<accession>A0A558GQ11</accession>
<protein>
    <submittedName>
        <fullName evidence="3">VCBS repeat-containing protein</fullName>
    </submittedName>
</protein>
<proteinExistence type="predicted"/>
<dbReference type="OrthoDB" id="9779955at2"/>
<dbReference type="SUPFAM" id="SSF69318">
    <property type="entry name" value="Integrin alpha N-terminal domain"/>
    <property type="match status" value="2"/>
</dbReference>
<dbReference type="InterPro" id="IPR013517">
    <property type="entry name" value="FG-GAP"/>
</dbReference>
<feature type="transmembrane region" description="Helical" evidence="2">
    <location>
        <begin position="42"/>
        <end position="62"/>
    </location>
</feature>
<name>A0A558GQ11_PAENT</name>
<dbReference type="InterPro" id="IPR028994">
    <property type="entry name" value="Integrin_alpha_N"/>
</dbReference>
<keyword evidence="1" id="KW-0732">Signal</keyword>
<reference evidence="3 4" key="1">
    <citation type="submission" date="2019-07" db="EMBL/GenBank/DDBJ databases">
        <title>Diversity of Bacteria from Kongsfjorden, Arctic.</title>
        <authorList>
            <person name="Yu Y."/>
        </authorList>
    </citation>
    <scope>NUCLEOTIDE SEQUENCE [LARGE SCALE GENOMIC DNA]</scope>
    <source>
        <strain evidence="3 4">SM1928</strain>
    </source>
</reference>
<keyword evidence="2" id="KW-0472">Membrane</keyword>
<dbReference type="Gene3D" id="2.40.128.340">
    <property type="match status" value="1"/>
</dbReference>
<evidence type="ECO:0000256" key="1">
    <source>
        <dbReference type="ARBA" id="ARBA00022729"/>
    </source>
</evidence>
<dbReference type="PANTHER" id="PTHR44103:SF1">
    <property type="entry name" value="PROPROTEIN CONVERTASE P"/>
    <property type="match status" value="1"/>
</dbReference>
<sequence length="437" mass="46069">MDSGGACSSQLIYGCPRQPLSWRNPLETSTPLPTVARRRRRLFSVLAASVVAGLLVTSALPAEAAVQAGAVPARYVYISGTPRLGGDPTVGGLLKVDVSNTFAHVSPEGGSASVSYSWTRDGVVIPGAGGPTYRATSADLGRVVAASVTVTYDADSVSTIQAAHPLRVGAAARARGFNGDGTLDIFARDSSGRLLLYPTDGHGNWQPTQVIGWGWNNFNLLVSPGDFDGDGTVDVMARDAQGRLFLYQGNGSGGWKKALQIGQGWQGFADLITPGDFNGDGSNDILAKDNAGNLVLYPGNGRGGWLTPRKIGQGWERHYAVGAGHFLGTPDLVVLTRPFWGNLEVRTTHRNGWFEEYGLPGGFAGSIGWGWESVARIGVAGDFNGDGNSDVYGIDSSGRLTMYLGDTSGYSHYGIAGFRWKGSPTVGWGWGSFTAVF</sequence>
<organism evidence="3 4">
    <name type="scientific">Paenarthrobacter nitroguajacolicus</name>
    <name type="common">Arthrobacter nitroguajacolicus</name>
    <dbReference type="NCBI Taxonomy" id="211146"/>
    <lineage>
        <taxon>Bacteria</taxon>
        <taxon>Bacillati</taxon>
        <taxon>Actinomycetota</taxon>
        <taxon>Actinomycetes</taxon>
        <taxon>Micrococcales</taxon>
        <taxon>Micrococcaceae</taxon>
        <taxon>Paenarthrobacter</taxon>
    </lineage>
</organism>
<gene>
    <name evidence="3" type="ORF">FQP90_20495</name>
</gene>
<dbReference type="AlphaFoldDB" id="A0A558GQ11"/>
<dbReference type="PANTHER" id="PTHR44103">
    <property type="entry name" value="PROPROTEIN CONVERTASE P"/>
    <property type="match status" value="1"/>
</dbReference>
<dbReference type="Gene3D" id="2.60.40.2700">
    <property type="match status" value="1"/>
</dbReference>
<keyword evidence="2" id="KW-0812">Transmembrane</keyword>
<dbReference type="Pfam" id="PF13517">
    <property type="entry name" value="FG-GAP_3"/>
    <property type="match status" value="1"/>
</dbReference>
<evidence type="ECO:0000256" key="2">
    <source>
        <dbReference type="SAM" id="Phobius"/>
    </source>
</evidence>
<evidence type="ECO:0000313" key="4">
    <source>
        <dbReference type="Proteomes" id="UP000316500"/>
    </source>
</evidence>